<feature type="transmembrane region" description="Helical" evidence="8">
    <location>
        <begin position="273"/>
        <end position="298"/>
    </location>
</feature>
<keyword evidence="6 8" id="KW-0472">Membrane</keyword>
<dbReference type="EMBL" id="QVIG01000001">
    <property type="protein sequence ID" value="RGD57273.1"/>
    <property type="molecule type" value="Genomic_DNA"/>
</dbReference>
<comment type="caution">
    <text evidence="10">The sequence shown here is derived from an EMBL/GenBank/DDBJ whole genome shotgun (WGS) entry which is preliminary data.</text>
</comment>
<dbReference type="InterPro" id="IPR036259">
    <property type="entry name" value="MFS_trans_sf"/>
</dbReference>
<dbReference type="RefSeq" id="WP_074002839.1">
    <property type="nucleotide sequence ID" value="NZ_QVIG01000001.1"/>
</dbReference>
<evidence type="ECO:0000259" key="9">
    <source>
        <dbReference type="PROSITE" id="PS50850"/>
    </source>
</evidence>
<evidence type="ECO:0000256" key="4">
    <source>
        <dbReference type="ARBA" id="ARBA00022692"/>
    </source>
</evidence>
<evidence type="ECO:0000256" key="2">
    <source>
        <dbReference type="ARBA" id="ARBA00022448"/>
    </source>
</evidence>
<dbReference type="GO" id="GO:0022857">
    <property type="term" value="F:transmembrane transporter activity"/>
    <property type="evidence" value="ECO:0007669"/>
    <property type="project" value="InterPro"/>
</dbReference>
<name>A0A372ZN52_9ACTN</name>
<protein>
    <submittedName>
        <fullName evidence="10">MFS transporter</fullName>
    </submittedName>
</protein>
<evidence type="ECO:0000256" key="3">
    <source>
        <dbReference type="ARBA" id="ARBA00022475"/>
    </source>
</evidence>
<proteinExistence type="predicted"/>
<dbReference type="Pfam" id="PF07690">
    <property type="entry name" value="MFS_1"/>
    <property type="match status" value="1"/>
</dbReference>
<keyword evidence="4 8" id="KW-0812">Transmembrane</keyword>
<feature type="transmembrane region" description="Helical" evidence="8">
    <location>
        <begin position="62"/>
        <end position="79"/>
    </location>
</feature>
<dbReference type="Proteomes" id="UP000263377">
    <property type="component" value="Unassembled WGS sequence"/>
</dbReference>
<dbReference type="CDD" id="cd17321">
    <property type="entry name" value="MFS_MMR_MDR_like"/>
    <property type="match status" value="1"/>
</dbReference>
<evidence type="ECO:0000313" key="11">
    <source>
        <dbReference type="Proteomes" id="UP000263377"/>
    </source>
</evidence>
<evidence type="ECO:0000256" key="8">
    <source>
        <dbReference type="SAM" id="Phobius"/>
    </source>
</evidence>
<feature type="transmembrane region" description="Helical" evidence="8">
    <location>
        <begin position="144"/>
        <end position="164"/>
    </location>
</feature>
<dbReference type="InterPro" id="IPR020846">
    <property type="entry name" value="MFS_dom"/>
</dbReference>
<feature type="transmembrane region" description="Helical" evidence="8">
    <location>
        <begin position="410"/>
        <end position="429"/>
    </location>
</feature>
<dbReference type="PANTHER" id="PTHR42718">
    <property type="entry name" value="MAJOR FACILITATOR SUPERFAMILY MULTIDRUG TRANSPORTER MFSC"/>
    <property type="match status" value="1"/>
</dbReference>
<feature type="transmembrane region" description="Helical" evidence="8">
    <location>
        <begin position="21"/>
        <end position="42"/>
    </location>
</feature>
<dbReference type="GO" id="GO:0005886">
    <property type="term" value="C:plasma membrane"/>
    <property type="evidence" value="ECO:0007669"/>
    <property type="project" value="UniProtKB-SubCell"/>
</dbReference>
<feature type="transmembrane region" description="Helical" evidence="8">
    <location>
        <begin position="338"/>
        <end position="357"/>
    </location>
</feature>
<accession>A0A372ZN52</accession>
<feature type="transmembrane region" description="Helical" evidence="8">
    <location>
        <begin position="86"/>
        <end position="105"/>
    </location>
</feature>
<evidence type="ECO:0000313" key="10">
    <source>
        <dbReference type="EMBL" id="RGD57273.1"/>
    </source>
</evidence>
<feature type="transmembrane region" description="Helical" evidence="8">
    <location>
        <begin position="363"/>
        <end position="389"/>
    </location>
</feature>
<feature type="transmembrane region" description="Helical" evidence="8">
    <location>
        <begin position="111"/>
        <end position="132"/>
    </location>
</feature>
<feature type="transmembrane region" description="Helical" evidence="8">
    <location>
        <begin position="483"/>
        <end position="503"/>
    </location>
</feature>
<evidence type="ECO:0000256" key="6">
    <source>
        <dbReference type="ARBA" id="ARBA00023136"/>
    </source>
</evidence>
<dbReference type="AlphaFoldDB" id="A0A372ZN52"/>
<keyword evidence="11" id="KW-1185">Reference proteome</keyword>
<organism evidence="10 11">
    <name type="scientific">Kitasatospora xanthocidica</name>
    <dbReference type="NCBI Taxonomy" id="83382"/>
    <lineage>
        <taxon>Bacteria</taxon>
        <taxon>Bacillati</taxon>
        <taxon>Actinomycetota</taxon>
        <taxon>Actinomycetes</taxon>
        <taxon>Kitasatosporales</taxon>
        <taxon>Streptomycetaceae</taxon>
        <taxon>Kitasatospora</taxon>
    </lineage>
</organism>
<dbReference type="InterPro" id="IPR011701">
    <property type="entry name" value="MFS"/>
</dbReference>
<evidence type="ECO:0000256" key="5">
    <source>
        <dbReference type="ARBA" id="ARBA00022989"/>
    </source>
</evidence>
<dbReference type="PROSITE" id="PS50850">
    <property type="entry name" value="MFS"/>
    <property type="match status" value="1"/>
</dbReference>
<feature type="transmembrane region" description="Helical" evidence="8">
    <location>
        <begin position="207"/>
        <end position="226"/>
    </location>
</feature>
<evidence type="ECO:0000256" key="7">
    <source>
        <dbReference type="ARBA" id="ARBA00023251"/>
    </source>
</evidence>
<gene>
    <name evidence="10" type="ORF">DR950_05220</name>
</gene>
<feature type="domain" description="Major facilitator superfamily (MFS) profile" evidence="9">
    <location>
        <begin position="20"/>
        <end position="508"/>
    </location>
</feature>
<keyword evidence="3" id="KW-1003">Cell membrane</keyword>
<dbReference type="GO" id="GO:0046677">
    <property type="term" value="P:response to antibiotic"/>
    <property type="evidence" value="ECO:0007669"/>
    <property type="project" value="UniProtKB-KW"/>
</dbReference>
<dbReference type="Gene3D" id="1.20.1250.20">
    <property type="entry name" value="MFS general substrate transporter like domains"/>
    <property type="match status" value="1"/>
</dbReference>
<sequence>MTSPTTAASPPRAGRREWTGLAVLALPTLLLALDLSVTYLALPSLTDDLGAGATEQLWITDVYGFLTAGFLVTMGTLGDRVGRRKLLLYGAVAFGIASAVAAWSTSPGMLIAARAAMGVAGATLMPSTLALISNMFQDPRQRGMAFAVWMSCFMGGAAAGPVIGGALLSHFWWGSVFLLAIPVMVLLLAVGPVFLPEYRSPQVRGADPLSVALSLLAMLPLVYGIKDMARDGVQPLGAAAAVAGLAFGAVFVARQRRLADPLLDVRLFKRLAFTAALVILMLGVATQGGVMFLISRYLQSVEGFTPLHAGLWLVPSSLAMVVGSMLAPLAARRFTPRVVIAAGMGLAAVGFALLAVLDTSDGLSQLVGGIILVFLGIGFVGALGQDLVVGSVPPANAGAAAALSQTSGDFGISLGVAALGSIGAAVYGARMDGFSPSGAPAGALPDVRQSVEAAAQEAGRLSGDAGARLLEHARDAFTSGLNAAAVVSAVLVAALGVLALGALGSRSAAGAVSPAAEESPAPTATAVE</sequence>
<keyword evidence="5 8" id="KW-1133">Transmembrane helix</keyword>
<feature type="transmembrane region" description="Helical" evidence="8">
    <location>
        <begin position="232"/>
        <end position="253"/>
    </location>
</feature>
<evidence type="ECO:0000256" key="1">
    <source>
        <dbReference type="ARBA" id="ARBA00004651"/>
    </source>
</evidence>
<dbReference type="PANTHER" id="PTHR42718:SF47">
    <property type="entry name" value="METHYL VIOLOGEN RESISTANCE PROTEIN SMVA"/>
    <property type="match status" value="1"/>
</dbReference>
<feature type="transmembrane region" description="Helical" evidence="8">
    <location>
        <begin position="310"/>
        <end position="331"/>
    </location>
</feature>
<keyword evidence="7" id="KW-0046">Antibiotic resistance</keyword>
<feature type="transmembrane region" description="Helical" evidence="8">
    <location>
        <begin position="170"/>
        <end position="195"/>
    </location>
</feature>
<keyword evidence="2" id="KW-0813">Transport</keyword>
<dbReference type="SUPFAM" id="SSF103473">
    <property type="entry name" value="MFS general substrate transporter"/>
    <property type="match status" value="1"/>
</dbReference>
<reference evidence="10 11" key="1">
    <citation type="submission" date="2018-08" db="EMBL/GenBank/DDBJ databases">
        <title>Diversity &amp; Physiological Properties of Lignin-Decomposing Actinobacteria from Soil.</title>
        <authorList>
            <person name="Roh S.G."/>
            <person name="Kim S.B."/>
        </authorList>
    </citation>
    <scope>NUCLEOTIDE SEQUENCE [LARGE SCALE GENOMIC DNA]</scope>
    <source>
        <strain evidence="10 11">MMS17-GH009</strain>
    </source>
</reference>
<comment type="subcellular location">
    <subcellularLocation>
        <location evidence="1">Cell membrane</location>
        <topology evidence="1">Multi-pass membrane protein</topology>
    </subcellularLocation>
</comment>